<keyword evidence="3" id="KW-1185">Reference proteome</keyword>
<dbReference type="Pfam" id="PF00144">
    <property type="entry name" value="Beta-lactamase"/>
    <property type="match status" value="1"/>
</dbReference>
<accession>A0A494TB85</accession>
<evidence type="ECO:0000313" key="2">
    <source>
        <dbReference type="EMBL" id="AYJ86370.1"/>
    </source>
</evidence>
<name>A0A494TB85_SPHPE</name>
<feature type="domain" description="Beta-lactamase-related" evidence="1">
    <location>
        <begin position="30"/>
        <end position="391"/>
    </location>
</feature>
<dbReference type="InterPro" id="IPR001466">
    <property type="entry name" value="Beta-lactam-related"/>
</dbReference>
<organism evidence="2 3">
    <name type="scientific">Sphingomonas paeninsulae</name>
    <dbReference type="NCBI Taxonomy" id="2319844"/>
    <lineage>
        <taxon>Bacteria</taxon>
        <taxon>Pseudomonadati</taxon>
        <taxon>Pseudomonadota</taxon>
        <taxon>Alphaproteobacteria</taxon>
        <taxon>Sphingomonadales</taxon>
        <taxon>Sphingomonadaceae</taxon>
        <taxon>Sphingomonas</taxon>
    </lineage>
</organism>
<dbReference type="InterPro" id="IPR012338">
    <property type="entry name" value="Beta-lactam/transpept-like"/>
</dbReference>
<dbReference type="PANTHER" id="PTHR43283:SF3">
    <property type="entry name" value="BETA-LACTAMASE FAMILY PROTEIN (AFU_ORTHOLOGUE AFUA_5G07500)"/>
    <property type="match status" value="1"/>
</dbReference>
<dbReference type="SUPFAM" id="SSF56601">
    <property type="entry name" value="beta-lactamase/transpeptidase-like"/>
    <property type="match status" value="1"/>
</dbReference>
<sequence length="407" mass="43934">MMPTVSDPEELGFDASRLARIDDLLRSKYIEGGRFPHAALLIGRGDEVAHLSVMGDARAGEPLQADAIFRIASMTKPITTIAFMQLVEQGKIALSDPVTKVLPEFADIGVFVSGGGNTPFVTRPPANPMRMVDLLRHTSGLTYSFQDRSNIDAAYRKAGFERFDGGSLEEFVLAVAKLPLEFDPGSAWNYSVSTDIVGAIVQRVSGQSLDAYFAEHITGPLGMVDTHFQIPAEKLARVPDCYVWTPVKPMKMYDPGEGTAWGRAPKLLSGGGGLASTLADYHRFARMLLNGGELDGARIVSPHTIRMMTANHLPGGRDLTQMSKSMFSEAENAGAGFGLGFGVVTDPTATMLPGNAGNFYWGGMFSTGFFVDPVDDIIMVFMTQLMPSNAYPVRGELKTMVYSALIG</sequence>
<protein>
    <submittedName>
        <fullName evidence="2">Class A beta-lactamase-related serine hydrolase</fullName>
    </submittedName>
</protein>
<dbReference type="RefSeq" id="WP_121152995.1">
    <property type="nucleotide sequence ID" value="NZ_CP032829.1"/>
</dbReference>
<reference evidence="2 3" key="1">
    <citation type="submission" date="2018-09" db="EMBL/GenBank/DDBJ databases">
        <title>Sphingomonas peninsula sp. nov., isolated from fildes peninsula, Antarctic soil.</title>
        <authorList>
            <person name="Yingchao G."/>
        </authorList>
    </citation>
    <scope>NUCLEOTIDE SEQUENCE [LARGE SCALE GENOMIC DNA]</scope>
    <source>
        <strain evidence="2 3">YZ-8</strain>
    </source>
</reference>
<evidence type="ECO:0000259" key="1">
    <source>
        <dbReference type="Pfam" id="PF00144"/>
    </source>
</evidence>
<dbReference type="Proteomes" id="UP000276254">
    <property type="component" value="Chromosome"/>
</dbReference>
<dbReference type="GO" id="GO:0016787">
    <property type="term" value="F:hydrolase activity"/>
    <property type="evidence" value="ECO:0007669"/>
    <property type="project" value="UniProtKB-KW"/>
</dbReference>
<proteinExistence type="predicted"/>
<dbReference type="AlphaFoldDB" id="A0A494TB85"/>
<dbReference type="InterPro" id="IPR050789">
    <property type="entry name" value="Diverse_Enzym_Activities"/>
</dbReference>
<dbReference type="PANTHER" id="PTHR43283">
    <property type="entry name" value="BETA-LACTAMASE-RELATED"/>
    <property type="match status" value="1"/>
</dbReference>
<evidence type="ECO:0000313" key="3">
    <source>
        <dbReference type="Proteomes" id="UP000276254"/>
    </source>
</evidence>
<gene>
    <name evidence="2" type="ORF">D3Y57_10840</name>
</gene>
<dbReference type="KEGG" id="spha:D3Y57_10840"/>
<dbReference type="Gene3D" id="3.40.710.10">
    <property type="entry name" value="DD-peptidase/beta-lactamase superfamily"/>
    <property type="match status" value="1"/>
</dbReference>
<dbReference type="EMBL" id="CP032829">
    <property type="protein sequence ID" value="AYJ86370.1"/>
    <property type="molecule type" value="Genomic_DNA"/>
</dbReference>
<dbReference type="OrthoDB" id="9808046at2"/>
<keyword evidence="2" id="KW-0378">Hydrolase</keyword>